<comment type="caution">
    <text evidence="2">The sequence shown here is derived from an EMBL/GenBank/DDBJ whole genome shotgun (WGS) entry which is preliminary data.</text>
</comment>
<keyword evidence="3" id="KW-1185">Reference proteome</keyword>
<accession>A0A7W5AXQ9</accession>
<proteinExistence type="predicted"/>
<reference evidence="2 3" key="1">
    <citation type="submission" date="2020-08" db="EMBL/GenBank/DDBJ databases">
        <title>Genomic Encyclopedia of Type Strains, Phase III (KMG-III): the genomes of soil and plant-associated and newly described type strains.</title>
        <authorList>
            <person name="Whitman W."/>
        </authorList>
    </citation>
    <scope>NUCLEOTIDE SEQUENCE [LARGE SCALE GENOMIC DNA]</scope>
    <source>
        <strain evidence="2 3">CECT 5862</strain>
    </source>
</reference>
<evidence type="ECO:0000256" key="1">
    <source>
        <dbReference type="SAM" id="Phobius"/>
    </source>
</evidence>
<protein>
    <submittedName>
        <fullName evidence="2">Uncharacterized protein</fullName>
    </submittedName>
</protein>
<gene>
    <name evidence="2" type="ORF">FHS18_002476</name>
</gene>
<organism evidence="2 3">
    <name type="scientific">Paenibacillus phyllosphaerae</name>
    <dbReference type="NCBI Taxonomy" id="274593"/>
    <lineage>
        <taxon>Bacteria</taxon>
        <taxon>Bacillati</taxon>
        <taxon>Bacillota</taxon>
        <taxon>Bacilli</taxon>
        <taxon>Bacillales</taxon>
        <taxon>Paenibacillaceae</taxon>
        <taxon>Paenibacillus</taxon>
    </lineage>
</organism>
<dbReference type="Proteomes" id="UP000570361">
    <property type="component" value="Unassembled WGS sequence"/>
</dbReference>
<keyword evidence="1" id="KW-1133">Transmembrane helix</keyword>
<feature type="transmembrane region" description="Helical" evidence="1">
    <location>
        <begin position="21"/>
        <end position="40"/>
    </location>
</feature>
<dbReference type="AlphaFoldDB" id="A0A7W5AXQ9"/>
<dbReference type="EMBL" id="JACHXK010000004">
    <property type="protein sequence ID" value="MBB3110409.1"/>
    <property type="molecule type" value="Genomic_DNA"/>
</dbReference>
<evidence type="ECO:0000313" key="2">
    <source>
        <dbReference type="EMBL" id="MBB3110409.1"/>
    </source>
</evidence>
<sequence length="42" mass="4928">MFVIHSYCCLSCHTYHPVLKVTALLLVLYLIFSICVQIFFTF</sequence>
<name>A0A7W5AXQ9_9BACL</name>
<evidence type="ECO:0000313" key="3">
    <source>
        <dbReference type="Proteomes" id="UP000570361"/>
    </source>
</evidence>
<keyword evidence="1" id="KW-0812">Transmembrane</keyword>
<keyword evidence="1" id="KW-0472">Membrane</keyword>